<dbReference type="EC" id="6.3.2.3" evidence="11"/>
<dbReference type="NCBIfam" id="NF003573">
    <property type="entry name" value="PRK05246.1"/>
    <property type="match status" value="1"/>
</dbReference>
<comment type="caution">
    <text evidence="13">The sequence shown here is derived from an EMBL/GenBank/DDBJ whole genome shotgun (WGS) entry which is preliminary data.</text>
</comment>
<dbReference type="RefSeq" id="WP_103684531.1">
    <property type="nucleotide sequence ID" value="NZ_PQGG01000026.1"/>
</dbReference>
<dbReference type="Pfam" id="PF02955">
    <property type="entry name" value="GSH-S_ATP"/>
    <property type="match status" value="1"/>
</dbReference>
<name>A0A2S4HFE5_9GAMM</name>
<dbReference type="PANTHER" id="PTHR21621:SF4">
    <property type="entry name" value="GLUTATHIONE SYNTHETASE"/>
    <property type="match status" value="1"/>
</dbReference>
<dbReference type="NCBIfam" id="TIGR01380">
    <property type="entry name" value="glut_syn"/>
    <property type="match status" value="1"/>
</dbReference>
<dbReference type="GO" id="GO:0005524">
    <property type="term" value="F:ATP binding"/>
    <property type="evidence" value="ECO:0007669"/>
    <property type="project" value="UniProtKB-UniRule"/>
</dbReference>
<dbReference type="PROSITE" id="PS50975">
    <property type="entry name" value="ATP_GRASP"/>
    <property type="match status" value="1"/>
</dbReference>
<evidence type="ECO:0000256" key="6">
    <source>
        <dbReference type="ARBA" id="ARBA00022741"/>
    </source>
</evidence>
<dbReference type="InterPro" id="IPR011761">
    <property type="entry name" value="ATP-grasp"/>
</dbReference>
<evidence type="ECO:0000256" key="4">
    <source>
        <dbReference type="ARBA" id="ARBA00022684"/>
    </source>
</evidence>
<evidence type="ECO:0000256" key="9">
    <source>
        <dbReference type="ARBA" id="ARBA00023211"/>
    </source>
</evidence>
<dbReference type="HAMAP" id="MF_00162">
    <property type="entry name" value="GSH_S"/>
    <property type="match status" value="1"/>
</dbReference>
<gene>
    <name evidence="11" type="primary">gshB</name>
    <name evidence="13" type="ORF">C0068_10935</name>
</gene>
<dbReference type="OrthoDB" id="9785415at2"/>
<evidence type="ECO:0000256" key="11">
    <source>
        <dbReference type="HAMAP-Rule" id="MF_00162"/>
    </source>
</evidence>
<dbReference type="GO" id="GO:0046872">
    <property type="term" value="F:metal ion binding"/>
    <property type="evidence" value="ECO:0007669"/>
    <property type="project" value="UniProtKB-KW"/>
</dbReference>
<comment type="cofactor">
    <cofactor evidence="1">
        <name>Mn(2+)</name>
        <dbReference type="ChEBI" id="CHEBI:29035"/>
    </cofactor>
</comment>
<keyword evidence="9" id="KW-0464">Manganese</keyword>
<dbReference type="UniPathway" id="UPA00142">
    <property type="reaction ID" value="UER00210"/>
</dbReference>
<evidence type="ECO:0000256" key="5">
    <source>
        <dbReference type="ARBA" id="ARBA00022723"/>
    </source>
</evidence>
<keyword evidence="3 11" id="KW-0436">Ligase</keyword>
<dbReference type="InterPro" id="IPR006284">
    <property type="entry name" value="Glut_synth_pro"/>
</dbReference>
<reference evidence="13" key="1">
    <citation type="submission" date="2018-01" db="EMBL/GenBank/DDBJ databases">
        <authorList>
            <person name="Yu X.-D."/>
        </authorList>
    </citation>
    <scope>NUCLEOTIDE SEQUENCE</scope>
    <source>
        <strain evidence="13">ZX-21</strain>
    </source>
</reference>
<evidence type="ECO:0000256" key="3">
    <source>
        <dbReference type="ARBA" id="ARBA00022598"/>
    </source>
</evidence>
<comment type="pathway">
    <text evidence="11">Sulfur metabolism; glutathione biosynthesis; glutathione from L-cysteine and L-glutamate: step 2/2.</text>
</comment>
<dbReference type="GO" id="GO:0005737">
    <property type="term" value="C:cytoplasm"/>
    <property type="evidence" value="ECO:0007669"/>
    <property type="project" value="TreeGrafter"/>
</dbReference>
<dbReference type="InterPro" id="IPR004215">
    <property type="entry name" value="GSHS_N"/>
</dbReference>
<dbReference type="FunFam" id="3.30.470.20:FF:000010">
    <property type="entry name" value="Glutathione synthetase"/>
    <property type="match status" value="1"/>
</dbReference>
<dbReference type="EMBL" id="PQGG01000026">
    <property type="protein sequence ID" value="POP52713.1"/>
    <property type="molecule type" value="Genomic_DNA"/>
</dbReference>
<evidence type="ECO:0000313" key="13">
    <source>
        <dbReference type="EMBL" id="POP52713.1"/>
    </source>
</evidence>
<keyword evidence="7 11" id="KW-0067">ATP-binding</keyword>
<evidence type="ECO:0000256" key="7">
    <source>
        <dbReference type="ARBA" id="ARBA00022840"/>
    </source>
</evidence>
<dbReference type="SUPFAM" id="SSF52440">
    <property type="entry name" value="PreATP-grasp domain"/>
    <property type="match status" value="1"/>
</dbReference>
<dbReference type="AlphaFoldDB" id="A0A2S4HFE5"/>
<dbReference type="InterPro" id="IPR004218">
    <property type="entry name" value="GSHS_ATP-bd"/>
</dbReference>
<organism evidence="13 14">
    <name type="scientific">Zhongshania marina</name>
    <dbReference type="NCBI Taxonomy" id="2304603"/>
    <lineage>
        <taxon>Bacteria</taxon>
        <taxon>Pseudomonadati</taxon>
        <taxon>Pseudomonadota</taxon>
        <taxon>Gammaproteobacteria</taxon>
        <taxon>Cellvibrionales</taxon>
        <taxon>Spongiibacteraceae</taxon>
        <taxon>Zhongshania</taxon>
    </lineage>
</organism>
<dbReference type="FunFam" id="3.40.50.20:FF:000009">
    <property type="entry name" value="Glutathione synthetase"/>
    <property type="match status" value="1"/>
</dbReference>
<dbReference type="SUPFAM" id="SSF56059">
    <property type="entry name" value="Glutathione synthetase ATP-binding domain-like"/>
    <property type="match status" value="1"/>
</dbReference>
<dbReference type="InterPro" id="IPR016185">
    <property type="entry name" value="PreATP-grasp_dom_sf"/>
</dbReference>
<comment type="similarity">
    <text evidence="11">Belongs to the prokaryotic GSH synthase family.</text>
</comment>
<evidence type="ECO:0000256" key="1">
    <source>
        <dbReference type="ARBA" id="ARBA00001936"/>
    </source>
</evidence>
<accession>A0A2S4HFE5</accession>
<keyword evidence="8" id="KW-0460">Magnesium</keyword>
<dbReference type="Gene3D" id="3.40.50.20">
    <property type="match status" value="1"/>
</dbReference>
<proteinExistence type="inferred from homology"/>
<comment type="catalytic activity">
    <reaction evidence="10 11">
        <text>gamma-L-glutamyl-L-cysteine + glycine + ATP = glutathione + ADP + phosphate + H(+)</text>
        <dbReference type="Rhea" id="RHEA:13557"/>
        <dbReference type="ChEBI" id="CHEBI:15378"/>
        <dbReference type="ChEBI" id="CHEBI:30616"/>
        <dbReference type="ChEBI" id="CHEBI:43474"/>
        <dbReference type="ChEBI" id="CHEBI:57305"/>
        <dbReference type="ChEBI" id="CHEBI:57925"/>
        <dbReference type="ChEBI" id="CHEBI:58173"/>
        <dbReference type="ChEBI" id="CHEBI:456216"/>
        <dbReference type="EC" id="6.3.2.3"/>
    </reaction>
</comment>
<dbReference type="InterPro" id="IPR013815">
    <property type="entry name" value="ATP_grasp_subdomain_1"/>
</dbReference>
<evidence type="ECO:0000256" key="10">
    <source>
        <dbReference type="ARBA" id="ARBA00050650"/>
    </source>
</evidence>
<dbReference type="GO" id="GO:0004363">
    <property type="term" value="F:glutathione synthase activity"/>
    <property type="evidence" value="ECO:0007669"/>
    <property type="project" value="UniProtKB-UniRule"/>
</dbReference>
<keyword evidence="6 11" id="KW-0547">Nucleotide-binding</keyword>
<evidence type="ECO:0000259" key="12">
    <source>
        <dbReference type="PROSITE" id="PS50975"/>
    </source>
</evidence>
<comment type="cofactor">
    <cofactor evidence="2">
        <name>Mg(2+)</name>
        <dbReference type="ChEBI" id="CHEBI:18420"/>
    </cofactor>
</comment>
<dbReference type="Pfam" id="PF02951">
    <property type="entry name" value="GSH-S_N"/>
    <property type="match status" value="1"/>
</dbReference>
<keyword evidence="4 11" id="KW-0317">Glutathione biosynthesis</keyword>
<dbReference type="FunFam" id="3.30.1490.20:FF:000009">
    <property type="entry name" value="Glutathione synthetase"/>
    <property type="match status" value="1"/>
</dbReference>
<feature type="domain" description="ATP-grasp" evidence="12">
    <location>
        <begin position="124"/>
        <end position="311"/>
    </location>
</feature>
<dbReference type="PANTHER" id="PTHR21621">
    <property type="entry name" value="RIBOSOMAL PROTEIN S6 MODIFICATION PROTEIN"/>
    <property type="match status" value="1"/>
</dbReference>
<dbReference type="Proteomes" id="UP000237222">
    <property type="component" value="Unassembled WGS sequence"/>
</dbReference>
<evidence type="ECO:0000313" key="14">
    <source>
        <dbReference type="Proteomes" id="UP000237222"/>
    </source>
</evidence>
<evidence type="ECO:0000256" key="2">
    <source>
        <dbReference type="ARBA" id="ARBA00001946"/>
    </source>
</evidence>
<sequence length="322" mass="35256">MTIRLGVVMDPIENIAYKKDSTLAMLWAASARNWDISYMTPADLYVSDGQARASSQALQVFKDPAHFYELGDKHDIKLGELDVILMRKDPPFDNEFLYATHILELADKQGAWVVNKPSSLRDCNEKLFALQFPQCGPIHLVSRDQARLRAFHAEHGDVIMKPLDGMGGSSIFRLKPDDANVGVILETLTNHGQTTIMAQVYLPEIRDGDKRILLIDGEPVPYCLARIPAKGETRGNLAAGGTGRAQPLSDADRRIAAEVGPVARAKGLLFVGLDVIGDSLTEINVTSPTCIREIDTQFGTDIGGQLMDCIAARLSEAKQARS</sequence>
<protein>
    <recommendedName>
        <fullName evidence="11">Glutathione synthetase</fullName>
        <ecNumber evidence="11">6.3.2.3</ecNumber>
    </recommendedName>
    <alternativeName>
        <fullName evidence="11">GSH synthetase</fullName>
        <shortName evidence="11">GSH-S</shortName>
        <shortName evidence="11">GSHase</shortName>
    </alternativeName>
    <alternativeName>
        <fullName evidence="11">Glutathione synthase</fullName>
    </alternativeName>
</protein>
<dbReference type="Gene3D" id="3.30.1490.20">
    <property type="entry name" value="ATP-grasp fold, A domain"/>
    <property type="match status" value="1"/>
</dbReference>
<keyword evidence="5" id="KW-0479">Metal-binding</keyword>
<evidence type="ECO:0000256" key="8">
    <source>
        <dbReference type="ARBA" id="ARBA00022842"/>
    </source>
</evidence>
<dbReference type="Gene3D" id="3.30.470.20">
    <property type="entry name" value="ATP-grasp fold, B domain"/>
    <property type="match status" value="1"/>
</dbReference>